<keyword evidence="3" id="KW-1185">Reference proteome</keyword>
<gene>
    <name evidence="2" type="ORF">ACFQAV_11205</name>
</gene>
<evidence type="ECO:0000313" key="3">
    <source>
        <dbReference type="Proteomes" id="UP001596288"/>
    </source>
</evidence>
<evidence type="ECO:0000256" key="1">
    <source>
        <dbReference type="SAM" id="Phobius"/>
    </source>
</evidence>
<dbReference type="RefSeq" id="WP_171000517.1">
    <property type="nucleotide sequence ID" value="NZ_BJDF01000013.1"/>
</dbReference>
<evidence type="ECO:0000313" key="2">
    <source>
        <dbReference type="EMBL" id="MFC6177412.1"/>
    </source>
</evidence>
<keyword evidence="1" id="KW-0812">Transmembrane</keyword>
<keyword evidence="1" id="KW-0472">Membrane</keyword>
<sequence length="50" mass="5800">MALGSFAWLFPVSLIVTIVFGIVVVVLSICWWVIFKKTIRCFNTEDKRHD</sequence>
<protein>
    <submittedName>
        <fullName evidence="2">Uncharacterized protein</fullName>
    </submittedName>
</protein>
<keyword evidence="1" id="KW-1133">Transmembrane helix</keyword>
<comment type="caution">
    <text evidence="2">The sequence shown here is derived from an EMBL/GenBank/DDBJ whole genome shotgun (WGS) entry which is preliminary data.</text>
</comment>
<organism evidence="2 3">
    <name type="scientific">Companilactobacillus huachuanensis</name>
    <dbReference type="NCBI Taxonomy" id="2559914"/>
    <lineage>
        <taxon>Bacteria</taxon>
        <taxon>Bacillati</taxon>
        <taxon>Bacillota</taxon>
        <taxon>Bacilli</taxon>
        <taxon>Lactobacillales</taxon>
        <taxon>Lactobacillaceae</taxon>
        <taxon>Companilactobacillus</taxon>
    </lineage>
</organism>
<dbReference type="EMBL" id="JBHSSF010000031">
    <property type="protein sequence ID" value="MFC6177412.1"/>
    <property type="molecule type" value="Genomic_DNA"/>
</dbReference>
<reference evidence="3" key="1">
    <citation type="journal article" date="2019" name="Int. J. Syst. Evol. Microbiol.">
        <title>The Global Catalogue of Microorganisms (GCM) 10K type strain sequencing project: providing services to taxonomists for standard genome sequencing and annotation.</title>
        <authorList>
            <consortium name="The Broad Institute Genomics Platform"/>
            <consortium name="The Broad Institute Genome Sequencing Center for Infectious Disease"/>
            <person name="Wu L."/>
            <person name="Ma J."/>
        </authorList>
    </citation>
    <scope>NUCLEOTIDE SEQUENCE [LARGE SCALE GENOMIC DNA]</scope>
    <source>
        <strain evidence="3">CCM 8927</strain>
    </source>
</reference>
<accession>A0ABW1RMS8</accession>
<feature type="transmembrane region" description="Helical" evidence="1">
    <location>
        <begin position="6"/>
        <end position="34"/>
    </location>
</feature>
<proteinExistence type="predicted"/>
<dbReference type="Proteomes" id="UP001596288">
    <property type="component" value="Unassembled WGS sequence"/>
</dbReference>
<name>A0ABW1RMS8_9LACO</name>